<feature type="compositionally biased region" description="Basic and acidic residues" evidence="1">
    <location>
        <begin position="8"/>
        <end position="24"/>
    </location>
</feature>
<gene>
    <name evidence="2" type="ORF">SAMN05192584_108186</name>
</gene>
<dbReference type="RefSeq" id="WP_175541000.1">
    <property type="nucleotide sequence ID" value="NZ_FOSG01000008.1"/>
</dbReference>
<protein>
    <submittedName>
        <fullName evidence="2">Uncharacterized protein</fullName>
    </submittedName>
</protein>
<sequence length="54" mass="6104">MAFRKTIPMRELRDRMSDADREQAATDYVPSRGGWLSSPKKKPVPGTPKGRSSR</sequence>
<feature type="region of interest" description="Disordered" evidence="1">
    <location>
        <begin position="1"/>
        <end position="54"/>
    </location>
</feature>
<reference evidence="3" key="1">
    <citation type="submission" date="2016-10" db="EMBL/GenBank/DDBJ databases">
        <authorList>
            <person name="Varghese N."/>
            <person name="Submissions S."/>
        </authorList>
    </citation>
    <scope>NUCLEOTIDE SEQUENCE [LARGE SCALE GENOMIC DNA]</scope>
    <source>
        <strain evidence="3">PL19</strain>
    </source>
</reference>
<dbReference type="AlphaFoldDB" id="A0A1I4BZ08"/>
<organism evidence="2 3">
    <name type="scientific">Streptomyces pini</name>
    <dbReference type="NCBI Taxonomy" id="1520580"/>
    <lineage>
        <taxon>Bacteria</taxon>
        <taxon>Bacillati</taxon>
        <taxon>Actinomycetota</taxon>
        <taxon>Actinomycetes</taxon>
        <taxon>Kitasatosporales</taxon>
        <taxon>Streptomycetaceae</taxon>
        <taxon>Streptomyces</taxon>
    </lineage>
</organism>
<dbReference type="EMBL" id="FOSG01000008">
    <property type="protein sequence ID" value="SFK73753.1"/>
    <property type="molecule type" value="Genomic_DNA"/>
</dbReference>
<evidence type="ECO:0000313" key="2">
    <source>
        <dbReference type="EMBL" id="SFK73753.1"/>
    </source>
</evidence>
<proteinExistence type="predicted"/>
<keyword evidence="3" id="KW-1185">Reference proteome</keyword>
<accession>A0A1I4BZ08</accession>
<evidence type="ECO:0000313" key="3">
    <source>
        <dbReference type="Proteomes" id="UP000198928"/>
    </source>
</evidence>
<name>A0A1I4BZ08_9ACTN</name>
<dbReference type="Proteomes" id="UP000198928">
    <property type="component" value="Unassembled WGS sequence"/>
</dbReference>
<evidence type="ECO:0000256" key="1">
    <source>
        <dbReference type="SAM" id="MobiDB-lite"/>
    </source>
</evidence>